<protein>
    <submittedName>
        <fullName evidence="1">Uncharacterized protein</fullName>
    </submittedName>
</protein>
<dbReference type="EMBL" id="LR031878">
    <property type="protein sequence ID" value="VDD50184.1"/>
    <property type="molecule type" value="Genomic_DNA"/>
</dbReference>
<dbReference type="AlphaFoldDB" id="A0A3P6FQP1"/>
<proteinExistence type="predicted"/>
<reference evidence="1" key="1">
    <citation type="submission" date="2018-11" db="EMBL/GenBank/DDBJ databases">
        <authorList>
            <consortium name="Genoscope - CEA"/>
            <person name="William W."/>
        </authorList>
    </citation>
    <scope>NUCLEOTIDE SEQUENCE</scope>
</reference>
<name>A0A3P6FQP1_BRAOL</name>
<evidence type="ECO:0000313" key="1">
    <source>
        <dbReference type="EMBL" id="VDD50184.1"/>
    </source>
</evidence>
<gene>
    <name evidence="1" type="ORF">BOLC1T02573H</name>
</gene>
<accession>A0A3P6FQP1</accession>
<sequence>MANSCILLGDLKAGRCTNTVVVHLLRFWEAEKYARNVNKNGDLMGPTLIQGCISRHQLNIFQQLSKE</sequence>
<organism evidence="1">
    <name type="scientific">Brassica oleracea</name>
    <name type="common">Wild cabbage</name>
    <dbReference type="NCBI Taxonomy" id="3712"/>
    <lineage>
        <taxon>Eukaryota</taxon>
        <taxon>Viridiplantae</taxon>
        <taxon>Streptophyta</taxon>
        <taxon>Embryophyta</taxon>
        <taxon>Tracheophyta</taxon>
        <taxon>Spermatophyta</taxon>
        <taxon>Magnoliopsida</taxon>
        <taxon>eudicotyledons</taxon>
        <taxon>Gunneridae</taxon>
        <taxon>Pentapetalae</taxon>
        <taxon>rosids</taxon>
        <taxon>malvids</taxon>
        <taxon>Brassicales</taxon>
        <taxon>Brassicaceae</taxon>
        <taxon>Brassiceae</taxon>
        <taxon>Brassica</taxon>
    </lineage>
</organism>